<sequence>MPQLSLLRLAPQRVLNSVVAALLLLTTPTLAPASTAPIPQASIALDDSATASQLAPLLPVNVTFHDRMGTAVFAQLPAPLSTDHATPMNDYRAGDVAYVTAEQSIVVFLTDGTAVPDHGLTLLGHLTAGLDELVDCARDCAVELVATRTG</sequence>
<keyword evidence="4" id="KW-1185">Reference proteome</keyword>
<gene>
    <name evidence="3" type="ORF">RS82_01114</name>
</gene>
<name>A0A0M2HC37_MICTR</name>
<evidence type="ECO:0000256" key="1">
    <source>
        <dbReference type="SAM" id="SignalP"/>
    </source>
</evidence>
<evidence type="ECO:0000313" key="3">
    <source>
        <dbReference type="EMBL" id="KJL44151.1"/>
    </source>
</evidence>
<dbReference type="PATRIC" id="fig|69370.6.peg.1145"/>
<dbReference type="RefSeq" id="WP_045297501.1">
    <property type="nucleotide sequence ID" value="NZ_JYJA01000028.1"/>
</dbReference>
<comment type="caution">
    <text evidence="3">The sequence shown here is derived from an EMBL/GenBank/DDBJ whole genome shotgun (WGS) entry which is preliminary data.</text>
</comment>
<protein>
    <recommendedName>
        <fullName evidence="2">Cyclophilin-like domain-containing protein</fullName>
    </recommendedName>
</protein>
<dbReference type="AlphaFoldDB" id="A0A0M2HC37"/>
<evidence type="ECO:0000259" key="2">
    <source>
        <dbReference type="Pfam" id="PF18050"/>
    </source>
</evidence>
<dbReference type="Gene3D" id="2.40.100.20">
    <property type="match status" value="1"/>
</dbReference>
<organism evidence="3 4">
    <name type="scientific">Microbacterium trichothecenolyticum</name>
    <name type="common">Aureobacterium trichothecenolyticum</name>
    <dbReference type="NCBI Taxonomy" id="69370"/>
    <lineage>
        <taxon>Bacteria</taxon>
        <taxon>Bacillati</taxon>
        <taxon>Actinomycetota</taxon>
        <taxon>Actinomycetes</taxon>
        <taxon>Micrococcales</taxon>
        <taxon>Microbacteriaceae</taxon>
        <taxon>Microbacterium</taxon>
    </lineage>
</organism>
<dbReference type="Pfam" id="PF18050">
    <property type="entry name" value="Cyclophil_like2"/>
    <property type="match status" value="1"/>
</dbReference>
<feature type="chain" id="PRO_5038609552" description="Cyclophilin-like domain-containing protein" evidence="1">
    <location>
        <begin position="32"/>
        <end position="150"/>
    </location>
</feature>
<dbReference type="Proteomes" id="UP000034098">
    <property type="component" value="Unassembled WGS sequence"/>
</dbReference>
<dbReference type="OrthoDB" id="5074716at2"/>
<proteinExistence type="predicted"/>
<feature type="domain" description="Cyclophilin-like" evidence="2">
    <location>
        <begin position="42"/>
        <end position="134"/>
    </location>
</feature>
<evidence type="ECO:0000313" key="4">
    <source>
        <dbReference type="Proteomes" id="UP000034098"/>
    </source>
</evidence>
<dbReference type="EMBL" id="JYJA01000028">
    <property type="protein sequence ID" value="KJL44151.1"/>
    <property type="molecule type" value="Genomic_DNA"/>
</dbReference>
<feature type="signal peptide" evidence="1">
    <location>
        <begin position="1"/>
        <end position="31"/>
    </location>
</feature>
<dbReference type="InterPro" id="IPR041183">
    <property type="entry name" value="Cyclophilin-like"/>
</dbReference>
<keyword evidence="1" id="KW-0732">Signal</keyword>
<dbReference type="SUPFAM" id="SSF50891">
    <property type="entry name" value="Cyclophilin-like"/>
    <property type="match status" value="1"/>
</dbReference>
<accession>A0A0M2HC37</accession>
<reference evidence="3 4" key="1">
    <citation type="submission" date="2015-02" db="EMBL/GenBank/DDBJ databases">
        <title>Draft genome sequences of ten Microbacterium spp. with emphasis on heavy metal contaminated environments.</title>
        <authorList>
            <person name="Corretto E."/>
        </authorList>
    </citation>
    <scope>NUCLEOTIDE SEQUENCE [LARGE SCALE GENOMIC DNA]</scope>
    <source>
        <strain evidence="3 4">DSM 8608</strain>
    </source>
</reference>
<dbReference type="InterPro" id="IPR029000">
    <property type="entry name" value="Cyclophilin-like_dom_sf"/>
</dbReference>